<dbReference type="EMBL" id="CP003653">
    <property type="protein sequence ID" value="AFZ35914.1"/>
    <property type="molecule type" value="Genomic_DNA"/>
</dbReference>
<dbReference type="HOGENOM" id="CLU_2481788_0_0_3"/>
<sequence length="87" mass="9973">MNSPTAKTAVSLPQELLEKTNKIAREMRTSRSAVVTEALTEYVRRRENEQILAQINEVYDDETLTLEESNLIQAGMTYVAENVIEQW</sequence>
<dbReference type="InterPro" id="IPR002145">
    <property type="entry name" value="CopG"/>
</dbReference>
<feature type="domain" description="Ribbon-helix-helix protein CopG" evidence="1">
    <location>
        <begin position="10"/>
        <end position="45"/>
    </location>
</feature>
<dbReference type="RefSeq" id="WP_015193582.1">
    <property type="nucleotide sequence ID" value="NC_019748.1"/>
</dbReference>
<dbReference type="eggNOG" id="COG0864">
    <property type="taxonomic scope" value="Bacteria"/>
</dbReference>
<dbReference type="Proteomes" id="UP000010473">
    <property type="component" value="Chromosome"/>
</dbReference>
<reference evidence="3" key="1">
    <citation type="journal article" date="2013" name="Proc. Natl. Acad. Sci. U.S.A.">
        <title>Improving the coverage of the cyanobacterial phylum using diversity-driven genome sequencing.</title>
        <authorList>
            <person name="Shih P.M."/>
            <person name="Wu D."/>
            <person name="Latifi A."/>
            <person name="Axen S.D."/>
            <person name="Fewer D.P."/>
            <person name="Talla E."/>
            <person name="Calteau A."/>
            <person name="Cai F."/>
            <person name="Tandeau de Marsac N."/>
            <person name="Rippka R."/>
            <person name="Herdman M."/>
            <person name="Sivonen K."/>
            <person name="Coursin T."/>
            <person name="Laurent T."/>
            <person name="Goodwin L."/>
            <person name="Nolan M."/>
            <person name="Davenport K.W."/>
            <person name="Han C.S."/>
            <person name="Rubin E.M."/>
            <person name="Eisen J.A."/>
            <person name="Woyke T."/>
            <person name="Gugger M."/>
            <person name="Kerfeld C.A."/>
        </authorList>
    </citation>
    <scope>NUCLEOTIDE SEQUENCE [LARGE SCALE GENOMIC DNA]</scope>
    <source>
        <strain evidence="3">ATCC 29371 / PCC 7437</strain>
    </source>
</reference>
<dbReference type="InterPro" id="IPR013321">
    <property type="entry name" value="Arc_rbn_hlx_hlx"/>
</dbReference>
<dbReference type="CDD" id="cd22231">
    <property type="entry name" value="RHH_NikR_HicB-like"/>
    <property type="match status" value="1"/>
</dbReference>
<evidence type="ECO:0000313" key="3">
    <source>
        <dbReference type="Proteomes" id="UP000010473"/>
    </source>
</evidence>
<name>K9XV24_STAC7</name>
<evidence type="ECO:0000313" key="2">
    <source>
        <dbReference type="EMBL" id="AFZ35914.1"/>
    </source>
</evidence>
<protein>
    <recommendedName>
        <fullName evidence="1">Ribbon-helix-helix protein CopG domain-containing protein</fullName>
    </recommendedName>
</protein>
<dbReference type="AlphaFoldDB" id="K9XV24"/>
<dbReference type="STRING" id="111780.Sta7437_2373"/>
<keyword evidence="3" id="KW-1185">Reference proteome</keyword>
<evidence type="ECO:0000259" key="1">
    <source>
        <dbReference type="Pfam" id="PF01402"/>
    </source>
</evidence>
<gene>
    <name evidence="2" type="ordered locus">Sta7437_2373</name>
</gene>
<dbReference type="SUPFAM" id="SSF47598">
    <property type="entry name" value="Ribbon-helix-helix"/>
    <property type="match status" value="1"/>
</dbReference>
<dbReference type="Pfam" id="PF01402">
    <property type="entry name" value="RHH_1"/>
    <property type="match status" value="1"/>
</dbReference>
<organism evidence="2 3">
    <name type="scientific">Stanieria cyanosphaera (strain ATCC 29371 / PCC 7437)</name>
    <dbReference type="NCBI Taxonomy" id="111780"/>
    <lineage>
        <taxon>Bacteria</taxon>
        <taxon>Bacillati</taxon>
        <taxon>Cyanobacteriota</taxon>
        <taxon>Cyanophyceae</taxon>
        <taxon>Pleurocapsales</taxon>
        <taxon>Dermocarpellaceae</taxon>
        <taxon>Stanieria</taxon>
    </lineage>
</organism>
<dbReference type="InterPro" id="IPR010985">
    <property type="entry name" value="Ribbon_hlx_hlx"/>
</dbReference>
<accession>K9XV24</accession>
<dbReference type="GO" id="GO:0006355">
    <property type="term" value="P:regulation of DNA-templated transcription"/>
    <property type="evidence" value="ECO:0007669"/>
    <property type="project" value="InterPro"/>
</dbReference>
<proteinExistence type="predicted"/>
<dbReference type="Gene3D" id="1.10.1220.10">
    <property type="entry name" value="Met repressor-like"/>
    <property type="match status" value="1"/>
</dbReference>
<dbReference type="KEGG" id="scs:Sta7437_2373"/>